<feature type="transmembrane region" description="Helical" evidence="5">
    <location>
        <begin position="182"/>
        <end position="201"/>
    </location>
</feature>
<comment type="subcellular location">
    <subcellularLocation>
        <location evidence="1">Cell membrane</location>
        <topology evidence="1">Multi-pass membrane protein</topology>
    </subcellularLocation>
</comment>
<dbReference type="Pfam" id="PF00083">
    <property type="entry name" value="Sugar_tr"/>
    <property type="match status" value="1"/>
</dbReference>
<evidence type="ECO:0000256" key="1">
    <source>
        <dbReference type="ARBA" id="ARBA00004651"/>
    </source>
</evidence>
<evidence type="ECO:0000256" key="2">
    <source>
        <dbReference type="ARBA" id="ARBA00022692"/>
    </source>
</evidence>
<feature type="transmembrane region" description="Helical" evidence="5">
    <location>
        <begin position="92"/>
        <end position="109"/>
    </location>
</feature>
<dbReference type="Proteomes" id="UP001595847">
    <property type="component" value="Unassembled WGS sequence"/>
</dbReference>
<gene>
    <name evidence="7" type="ORF">ACFOVU_28725</name>
</gene>
<name>A0ABV8FYV8_9ACTN</name>
<sequence length="481" mass="51737">MDVVTKIPARLDRLPWARWHWLILIGLGSVWILDGLEVTIVGSIGSRLTEPGSGLGITEAQVGIAASVYIVGACAGALFFGHLTEKYGRRKIFLVTLGVYLGATVLTAFSGNAAWFYFCRFFTGFGIGGEYAAINSAIDEMVPARLRGRISLLINGSYWLGAAVGAALAYPLLNPDLLPENLGWRLLFGFGGVFGLIIVVVRRLVPESPRWLIIHGRQEEAERIVSAIEEEVVRETHRDRLPEPQGSLTLEQRETTTFREVGRTLARTYPRRTIVGLSLFAGQAFLYNAVFFTQALVLTAFFGVSSSVAPLYVVPLGLGNFLGPVLLGPLFDTLGRRPMISGTYIGSGVLLAVTGVLFHLDLLSAVTLTICWCVVFFVASAGASAAYLTVSEVFPMETRPQAIALFYAVGTALGGIVGPTLFGRLVESGELSYVALGYYIGAGLMALGGIVQLAIGIEAARRSLEDIAQPLSKKKRTTAQA</sequence>
<dbReference type="Gene3D" id="1.20.1250.20">
    <property type="entry name" value="MFS general substrate transporter like domains"/>
    <property type="match status" value="1"/>
</dbReference>
<feature type="transmembrane region" description="Helical" evidence="5">
    <location>
        <begin position="150"/>
        <end position="170"/>
    </location>
</feature>
<comment type="caution">
    <text evidence="7">The sequence shown here is derived from an EMBL/GenBank/DDBJ whole genome shotgun (WGS) entry which is preliminary data.</text>
</comment>
<keyword evidence="3 5" id="KW-1133">Transmembrane helix</keyword>
<keyword evidence="2 5" id="KW-0812">Transmembrane</keyword>
<proteinExistence type="predicted"/>
<evidence type="ECO:0000313" key="7">
    <source>
        <dbReference type="EMBL" id="MFC3999930.1"/>
    </source>
</evidence>
<feature type="transmembrane region" description="Helical" evidence="5">
    <location>
        <begin position="366"/>
        <end position="390"/>
    </location>
</feature>
<feature type="transmembrane region" description="Helical" evidence="5">
    <location>
        <begin position="277"/>
        <end position="303"/>
    </location>
</feature>
<keyword evidence="4 5" id="KW-0472">Membrane</keyword>
<reference evidence="8" key="1">
    <citation type="journal article" date="2019" name="Int. J. Syst. Evol. Microbiol.">
        <title>The Global Catalogue of Microorganisms (GCM) 10K type strain sequencing project: providing services to taxonomists for standard genome sequencing and annotation.</title>
        <authorList>
            <consortium name="The Broad Institute Genomics Platform"/>
            <consortium name="The Broad Institute Genome Sequencing Center for Infectious Disease"/>
            <person name="Wu L."/>
            <person name="Ma J."/>
        </authorList>
    </citation>
    <scope>NUCLEOTIDE SEQUENCE [LARGE SCALE GENOMIC DNA]</scope>
    <source>
        <strain evidence="8">TBRC 1826</strain>
    </source>
</reference>
<evidence type="ECO:0000256" key="4">
    <source>
        <dbReference type="ARBA" id="ARBA00023136"/>
    </source>
</evidence>
<feature type="transmembrane region" description="Helical" evidence="5">
    <location>
        <begin position="434"/>
        <end position="455"/>
    </location>
</feature>
<dbReference type="RefSeq" id="WP_378538600.1">
    <property type="nucleotide sequence ID" value="NZ_JBHSBH010000022.1"/>
</dbReference>
<dbReference type="PANTHER" id="PTHR23508">
    <property type="entry name" value="CARBOXYLIC ACID TRANSPORTER PROTEIN HOMOLOG"/>
    <property type="match status" value="1"/>
</dbReference>
<dbReference type="SUPFAM" id="SSF103473">
    <property type="entry name" value="MFS general substrate transporter"/>
    <property type="match status" value="1"/>
</dbReference>
<evidence type="ECO:0000313" key="8">
    <source>
        <dbReference type="Proteomes" id="UP001595847"/>
    </source>
</evidence>
<dbReference type="EMBL" id="JBHSBH010000022">
    <property type="protein sequence ID" value="MFC3999930.1"/>
    <property type="molecule type" value="Genomic_DNA"/>
</dbReference>
<feature type="transmembrane region" description="Helical" evidence="5">
    <location>
        <begin position="62"/>
        <end position="80"/>
    </location>
</feature>
<dbReference type="PROSITE" id="PS50850">
    <property type="entry name" value="MFS"/>
    <property type="match status" value="1"/>
</dbReference>
<feature type="transmembrane region" description="Helical" evidence="5">
    <location>
        <begin position="309"/>
        <end position="331"/>
    </location>
</feature>
<organism evidence="7 8">
    <name type="scientific">Nocardiopsis sediminis</name>
    <dbReference type="NCBI Taxonomy" id="1778267"/>
    <lineage>
        <taxon>Bacteria</taxon>
        <taxon>Bacillati</taxon>
        <taxon>Actinomycetota</taxon>
        <taxon>Actinomycetes</taxon>
        <taxon>Streptosporangiales</taxon>
        <taxon>Nocardiopsidaceae</taxon>
        <taxon>Nocardiopsis</taxon>
    </lineage>
</organism>
<evidence type="ECO:0000259" key="6">
    <source>
        <dbReference type="PROSITE" id="PS50850"/>
    </source>
</evidence>
<feature type="transmembrane region" description="Helical" evidence="5">
    <location>
        <begin position="115"/>
        <end position="138"/>
    </location>
</feature>
<accession>A0ABV8FYV8</accession>
<dbReference type="PANTHER" id="PTHR23508:SF10">
    <property type="entry name" value="CARBOXYLIC ACID TRANSPORTER PROTEIN HOMOLOG"/>
    <property type="match status" value="1"/>
</dbReference>
<feature type="transmembrane region" description="Helical" evidence="5">
    <location>
        <begin position="402"/>
        <end position="422"/>
    </location>
</feature>
<evidence type="ECO:0000256" key="3">
    <source>
        <dbReference type="ARBA" id="ARBA00022989"/>
    </source>
</evidence>
<dbReference type="InterPro" id="IPR020846">
    <property type="entry name" value="MFS_dom"/>
</dbReference>
<evidence type="ECO:0000256" key="5">
    <source>
        <dbReference type="SAM" id="Phobius"/>
    </source>
</evidence>
<dbReference type="InterPro" id="IPR036259">
    <property type="entry name" value="MFS_trans_sf"/>
</dbReference>
<feature type="domain" description="Major facilitator superfamily (MFS) profile" evidence="6">
    <location>
        <begin position="23"/>
        <end position="460"/>
    </location>
</feature>
<feature type="transmembrane region" description="Helical" evidence="5">
    <location>
        <begin position="343"/>
        <end position="360"/>
    </location>
</feature>
<dbReference type="InterPro" id="IPR005828">
    <property type="entry name" value="MFS_sugar_transport-like"/>
</dbReference>
<dbReference type="CDD" id="cd17316">
    <property type="entry name" value="MFS_SV2_like"/>
    <property type="match status" value="1"/>
</dbReference>
<feature type="transmembrane region" description="Helical" evidence="5">
    <location>
        <begin position="21"/>
        <end position="42"/>
    </location>
</feature>
<keyword evidence="8" id="KW-1185">Reference proteome</keyword>
<protein>
    <submittedName>
        <fullName evidence="7">MFS transporter</fullName>
    </submittedName>
</protein>